<gene>
    <name evidence="4" type="primary">Ttc12</name>
    <name evidence="4" type="ORF">G6Z78_0013011</name>
</gene>
<dbReference type="SUPFAM" id="SSF48452">
    <property type="entry name" value="TPR-like"/>
    <property type="match status" value="1"/>
</dbReference>
<feature type="region of interest" description="Disordered" evidence="2">
    <location>
        <begin position="463"/>
        <end position="484"/>
    </location>
</feature>
<feature type="region of interest" description="Disordered" evidence="2">
    <location>
        <begin position="234"/>
        <end position="253"/>
    </location>
</feature>
<dbReference type="Gene3D" id="3.30.710.10">
    <property type="entry name" value="Potassium Channel Kv1.1, Chain A"/>
    <property type="match status" value="1"/>
</dbReference>
<feature type="region of interest" description="Disordered" evidence="2">
    <location>
        <begin position="185"/>
        <end position="204"/>
    </location>
</feature>
<name>A0A836JAM0_9HYME</name>
<feature type="non-terminal residue" evidence="4">
    <location>
        <position position="638"/>
    </location>
</feature>
<dbReference type="Proteomes" id="UP000668214">
    <property type="component" value="Unassembled WGS sequence"/>
</dbReference>
<dbReference type="GO" id="GO:0007288">
    <property type="term" value="P:sperm axoneme assembly"/>
    <property type="evidence" value="ECO:0007669"/>
    <property type="project" value="TreeGrafter"/>
</dbReference>
<dbReference type="SUPFAM" id="SSF54695">
    <property type="entry name" value="POZ domain"/>
    <property type="match status" value="1"/>
</dbReference>
<feature type="non-terminal residue" evidence="4">
    <location>
        <position position="1"/>
    </location>
</feature>
<dbReference type="GO" id="GO:0005813">
    <property type="term" value="C:centrosome"/>
    <property type="evidence" value="ECO:0007669"/>
    <property type="project" value="TreeGrafter"/>
</dbReference>
<evidence type="ECO:0000259" key="3">
    <source>
        <dbReference type="PROSITE" id="PS50097"/>
    </source>
</evidence>
<evidence type="ECO:0000256" key="2">
    <source>
        <dbReference type="SAM" id="MobiDB-lite"/>
    </source>
</evidence>
<dbReference type="GO" id="GO:0005737">
    <property type="term" value="C:cytoplasm"/>
    <property type="evidence" value="ECO:0007669"/>
    <property type="project" value="TreeGrafter"/>
</dbReference>
<dbReference type="GO" id="GO:0070286">
    <property type="term" value="P:axonemal dynein complex assembly"/>
    <property type="evidence" value="ECO:0007669"/>
    <property type="project" value="TreeGrafter"/>
</dbReference>
<dbReference type="InterPro" id="IPR000210">
    <property type="entry name" value="BTB/POZ_dom"/>
</dbReference>
<dbReference type="InterPro" id="IPR019734">
    <property type="entry name" value="TPR_rpt"/>
</dbReference>
<comment type="caution">
    <text evidence="4">The sequence shown here is derived from an EMBL/GenBank/DDBJ whole genome shotgun (WGS) entry which is preliminary data.</text>
</comment>
<dbReference type="InterPro" id="IPR011333">
    <property type="entry name" value="SKP1/BTB/POZ_sf"/>
</dbReference>
<dbReference type="SMART" id="SM00225">
    <property type="entry name" value="BTB"/>
    <property type="match status" value="1"/>
</dbReference>
<dbReference type="InterPro" id="IPR011990">
    <property type="entry name" value="TPR-like_helical_dom_sf"/>
</dbReference>
<feature type="repeat" description="TPR" evidence="1">
    <location>
        <begin position="510"/>
        <end position="543"/>
    </location>
</feature>
<dbReference type="PANTHER" id="PTHR46540:SF1">
    <property type="entry name" value="TETRATRICOPEPTIDE REPEAT PROTEIN 12"/>
    <property type="match status" value="1"/>
</dbReference>
<dbReference type="SMART" id="SM00028">
    <property type="entry name" value="TPR"/>
    <property type="match status" value="3"/>
</dbReference>
<dbReference type="Pfam" id="PF00651">
    <property type="entry name" value="BTB"/>
    <property type="match status" value="1"/>
</dbReference>
<dbReference type="CDD" id="cd18315">
    <property type="entry name" value="BTB_POZ_BAB-like"/>
    <property type="match status" value="1"/>
</dbReference>
<dbReference type="EMBL" id="JAANIA010002986">
    <property type="protein sequence ID" value="KAG5305912.1"/>
    <property type="molecule type" value="Genomic_DNA"/>
</dbReference>
<evidence type="ECO:0000313" key="5">
    <source>
        <dbReference type="Proteomes" id="UP000668214"/>
    </source>
</evidence>
<feature type="compositionally biased region" description="Basic and acidic residues" evidence="2">
    <location>
        <begin position="463"/>
        <end position="477"/>
    </location>
</feature>
<feature type="region of interest" description="Disordered" evidence="2">
    <location>
        <begin position="148"/>
        <end position="172"/>
    </location>
</feature>
<accession>A0A836JAM0</accession>
<dbReference type="Gene3D" id="1.25.40.10">
    <property type="entry name" value="Tetratricopeptide repeat domain"/>
    <property type="match status" value="1"/>
</dbReference>
<reference evidence="4" key="1">
    <citation type="submission" date="2020-02" db="EMBL/GenBank/DDBJ databases">
        <title>Relaxed selection underlies rapid genomic changes in the transitions from sociality to social parasitism in ants.</title>
        <authorList>
            <person name="Bi X."/>
        </authorList>
    </citation>
    <scope>NUCLEOTIDE SEQUENCE</scope>
    <source>
        <strain evidence="4">BGI-DK2014c</strain>
        <tissue evidence="4">Whole body</tissue>
    </source>
</reference>
<keyword evidence="5" id="KW-1185">Reference proteome</keyword>
<keyword evidence="1" id="KW-0802">TPR repeat</keyword>
<feature type="domain" description="BTB" evidence="3">
    <location>
        <begin position="32"/>
        <end position="98"/>
    </location>
</feature>
<protein>
    <submittedName>
        <fullName evidence="4">TTC12 protein</fullName>
    </submittedName>
</protein>
<evidence type="ECO:0000313" key="4">
    <source>
        <dbReference type="EMBL" id="KAG5305912.1"/>
    </source>
</evidence>
<proteinExistence type="predicted"/>
<dbReference type="PROSITE" id="PS50005">
    <property type="entry name" value="TPR"/>
    <property type="match status" value="1"/>
</dbReference>
<dbReference type="InterPro" id="IPR043195">
    <property type="entry name" value="TTC12"/>
</dbReference>
<evidence type="ECO:0000256" key="1">
    <source>
        <dbReference type="PROSITE-ProRule" id="PRU00339"/>
    </source>
</evidence>
<dbReference type="AlphaFoldDB" id="A0A836JAM0"/>
<dbReference type="PROSITE" id="PS50097">
    <property type="entry name" value="BTB"/>
    <property type="match status" value="1"/>
</dbReference>
<dbReference type="Pfam" id="PF13181">
    <property type="entry name" value="TPR_8"/>
    <property type="match status" value="1"/>
</dbReference>
<organism evidence="4 5">
    <name type="scientific">Pseudoatta argentina</name>
    <dbReference type="NCBI Taxonomy" id="621737"/>
    <lineage>
        <taxon>Eukaryota</taxon>
        <taxon>Metazoa</taxon>
        <taxon>Ecdysozoa</taxon>
        <taxon>Arthropoda</taxon>
        <taxon>Hexapoda</taxon>
        <taxon>Insecta</taxon>
        <taxon>Pterygota</taxon>
        <taxon>Neoptera</taxon>
        <taxon>Endopterygota</taxon>
        <taxon>Hymenoptera</taxon>
        <taxon>Apocrita</taxon>
        <taxon>Aculeata</taxon>
        <taxon>Formicoidea</taxon>
        <taxon>Formicidae</taxon>
        <taxon>Myrmicinae</taxon>
        <taxon>Pseudoatta</taxon>
    </lineage>
</organism>
<sequence length="638" mass="73777">MKEDSLLSFKWQSFPSHMVGSLDTCYEKQQFVDLSLACKDGTILKCHKMVLANSSSFFRRLLLANDHPHPMIVLHDIEADDLKTLLNFMYCGEIQIVQSEVRRLLKLAETFEVTGLRHIPPSLLSEGSNNKEHCDVLKKMTTVSRLKLEETKNSPSRSSVSSEHEISTKTQSKTISQMKFVPKTNPYKTSQSLQPAKVPQETPKNEEINISELCQRLETSNSGISIIDINEPSTSRGVRRMSPMQRKRKDFPTHPEISWPSVLSTITNKPLSFQKVRCIMDEVEITAGKPSTSVPDNKINEPLDRRKIKKNSSEDNNLSTVYIKDEIHISSDMEEDVDMDPLEVDEIDNDNLESSKTTQQFYPQMLVHSLNKNAHHKEFLPRKDSNKLTNDIVNKLNPDEHVTEEEFQNFMHRVTEVEKIVKKLASSDQQEQECGKKLADEMLKQGVQKEVYEDGEVKVKTDRSVINKYPSKEHDSNNDPNQMSREVFMKSVEKDAKKRAEERKIRNERAETLKRIANGAFKEGDYEKAVTYYSKALEQRKDSSVLWNNRALSYMNLGLFEKALHDCEWTLKLSDSNLKALLYSAKCYMHLRNREKSKEYIRMAKEKNPHFNKFIDEFQENIELQFNKSNVQIINDEI</sequence>
<dbReference type="PANTHER" id="PTHR46540">
    <property type="entry name" value="TETRATRICOPEPTIDE REPEAT PROTEIN 12"/>
    <property type="match status" value="1"/>
</dbReference>